<reference evidence="2" key="1">
    <citation type="submission" date="2022-09" db="EMBL/GenBank/DDBJ databases">
        <authorList>
            <person name="Cebeci A."/>
            <person name="Ture M."/>
            <person name="Alemdag M."/>
            <person name="Altinok I."/>
        </authorList>
    </citation>
    <scope>NUCLEOTIDE SEQUENCE</scope>
</reference>
<accession>A0A9E8GHU4</accession>
<keyword evidence="1" id="KW-1133">Transmembrane helix</keyword>
<keyword evidence="1" id="KW-0472">Membrane</keyword>
<name>A0A9E8GHU4_9CAUD</name>
<organism evidence="2 3">
    <name type="scientific">Aeromonas phage APT65</name>
    <dbReference type="NCBI Taxonomy" id="2982914"/>
    <lineage>
        <taxon>Viruses</taxon>
        <taxon>Duplodnaviria</taxon>
        <taxon>Heunggongvirae</taxon>
        <taxon>Uroviricota</taxon>
        <taxon>Caudoviricetes</taxon>
        <taxon>Aquaneticvirus</taxon>
        <taxon>Aquaneticvirus ApT65</taxon>
    </lineage>
</organism>
<keyword evidence="3" id="KW-1185">Reference proteome</keyword>
<proteinExistence type="predicted"/>
<feature type="transmembrane region" description="Helical" evidence="1">
    <location>
        <begin position="37"/>
        <end position="58"/>
    </location>
</feature>
<evidence type="ECO:0000256" key="1">
    <source>
        <dbReference type="SAM" id="Phobius"/>
    </source>
</evidence>
<evidence type="ECO:0000313" key="3">
    <source>
        <dbReference type="Proteomes" id="UP001163735"/>
    </source>
</evidence>
<keyword evidence="1" id="KW-0812">Transmembrane</keyword>
<dbReference type="EMBL" id="OP491958">
    <property type="protein sequence ID" value="UZV39685.1"/>
    <property type="molecule type" value="Genomic_DNA"/>
</dbReference>
<gene>
    <name evidence="2" type="ORF">APT65_00082</name>
</gene>
<protein>
    <submittedName>
        <fullName evidence="2">Uncharacterized protein</fullName>
    </submittedName>
</protein>
<evidence type="ECO:0000313" key="2">
    <source>
        <dbReference type="EMBL" id="UZV39685.1"/>
    </source>
</evidence>
<dbReference type="Proteomes" id="UP001163735">
    <property type="component" value="Segment"/>
</dbReference>
<sequence>MDFESGLIIYFVGMVVWAEILLSMLKKEKTRIPNFFVFLYNILLWPISILMFIIYSAIKCARS</sequence>
<feature type="transmembrane region" description="Helical" evidence="1">
    <location>
        <begin position="6"/>
        <end position="25"/>
    </location>
</feature>